<dbReference type="Proteomes" id="UP000693970">
    <property type="component" value="Unassembled WGS sequence"/>
</dbReference>
<feature type="compositionally biased region" description="Acidic residues" evidence="1">
    <location>
        <begin position="588"/>
        <end position="598"/>
    </location>
</feature>
<feature type="compositionally biased region" description="Polar residues" evidence="1">
    <location>
        <begin position="113"/>
        <end position="122"/>
    </location>
</feature>
<gene>
    <name evidence="2" type="ORF">IV203_025465</name>
</gene>
<feature type="region of interest" description="Disordered" evidence="1">
    <location>
        <begin position="314"/>
        <end position="338"/>
    </location>
</feature>
<feature type="region of interest" description="Disordered" evidence="1">
    <location>
        <begin position="371"/>
        <end position="623"/>
    </location>
</feature>
<organism evidence="2 3">
    <name type="scientific">Nitzschia inconspicua</name>
    <dbReference type="NCBI Taxonomy" id="303405"/>
    <lineage>
        <taxon>Eukaryota</taxon>
        <taxon>Sar</taxon>
        <taxon>Stramenopiles</taxon>
        <taxon>Ochrophyta</taxon>
        <taxon>Bacillariophyta</taxon>
        <taxon>Bacillariophyceae</taxon>
        <taxon>Bacillariophycidae</taxon>
        <taxon>Bacillariales</taxon>
        <taxon>Bacillariaceae</taxon>
        <taxon>Nitzschia</taxon>
    </lineage>
</organism>
<name>A0A9K3LK99_9STRA</name>
<feature type="compositionally biased region" description="Polar residues" evidence="1">
    <location>
        <begin position="471"/>
        <end position="480"/>
    </location>
</feature>
<feature type="compositionally biased region" description="Polar residues" evidence="1">
    <location>
        <begin position="1"/>
        <end position="19"/>
    </location>
</feature>
<keyword evidence="3" id="KW-1185">Reference proteome</keyword>
<dbReference type="AlphaFoldDB" id="A0A9K3LK99"/>
<feature type="compositionally biased region" description="Basic residues" evidence="1">
    <location>
        <begin position="413"/>
        <end position="422"/>
    </location>
</feature>
<protein>
    <submittedName>
        <fullName evidence="2">Uncharacterized protein</fullName>
    </submittedName>
</protein>
<feature type="compositionally biased region" description="Basic and acidic residues" evidence="1">
    <location>
        <begin position="93"/>
        <end position="112"/>
    </location>
</feature>
<feature type="region of interest" description="Disordered" evidence="1">
    <location>
        <begin position="667"/>
        <end position="687"/>
    </location>
</feature>
<proteinExistence type="predicted"/>
<feature type="region of interest" description="Disordered" evidence="1">
    <location>
        <begin position="61"/>
        <end position="136"/>
    </location>
</feature>
<reference evidence="2" key="2">
    <citation type="submission" date="2021-04" db="EMBL/GenBank/DDBJ databases">
        <authorList>
            <person name="Podell S."/>
        </authorList>
    </citation>
    <scope>NUCLEOTIDE SEQUENCE</scope>
    <source>
        <strain evidence="2">Hildebrandi</strain>
    </source>
</reference>
<feature type="compositionally biased region" description="Low complexity" evidence="1">
    <location>
        <begin position="123"/>
        <end position="136"/>
    </location>
</feature>
<feature type="region of interest" description="Disordered" evidence="1">
    <location>
        <begin position="1"/>
        <end position="20"/>
    </location>
</feature>
<reference evidence="2" key="1">
    <citation type="journal article" date="2021" name="Sci. Rep.">
        <title>Diploid genomic architecture of Nitzschia inconspicua, an elite biomass production diatom.</title>
        <authorList>
            <person name="Oliver A."/>
            <person name="Podell S."/>
            <person name="Pinowska A."/>
            <person name="Traller J.C."/>
            <person name="Smith S.R."/>
            <person name="McClure R."/>
            <person name="Beliaev A."/>
            <person name="Bohutskyi P."/>
            <person name="Hill E.A."/>
            <person name="Rabines A."/>
            <person name="Zheng H."/>
            <person name="Allen L.Z."/>
            <person name="Kuo A."/>
            <person name="Grigoriev I.V."/>
            <person name="Allen A.E."/>
            <person name="Hazlebeck D."/>
            <person name="Allen E.E."/>
        </authorList>
    </citation>
    <scope>NUCLEOTIDE SEQUENCE</scope>
    <source>
        <strain evidence="2">Hildebrandi</strain>
    </source>
</reference>
<evidence type="ECO:0000313" key="2">
    <source>
        <dbReference type="EMBL" id="KAG7362581.1"/>
    </source>
</evidence>
<feature type="compositionally biased region" description="Basic and acidic residues" evidence="1">
    <location>
        <begin position="387"/>
        <end position="399"/>
    </location>
</feature>
<dbReference type="EMBL" id="JAGRRH010000011">
    <property type="protein sequence ID" value="KAG7362581.1"/>
    <property type="molecule type" value="Genomic_DNA"/>
</dbReference>
<accession>A0A9K3LK99</accession>
<feature type="compositionally biased region" description="Low complexity" evidence="1">
    <location>
        <begin position="519"/>
        <end position="528"/>
    </location>
</feature>
<feature type="compositionally biased region" description="Low complexity" evidence="1">
    <location>
        <begin position="64"/>
        <end position="74"/>
    </location>
</feature>
<sequence>MSPIPSMNATRSNSGSYKNQAPGIALTPHLIPCCKLHPPAIEDDHHRGDCCFRVIDENSSIPDTSSTVSTSMHSDSLEKDDDLIRRSRRPKDKHQQEPADRGGTDSDKHCDSKQLTSIRSDPTTNTTSSTTTTTATTTFRQSADELMRYERKYSRYCHVVSQSYQKMGIWYLQMEDPTRSVIMHRASYRIDVFLYGATTNGALSVYFRQALTNRGVPEDDFITIQKCVTDSVHLEMRGDMLRQFGMAQRAAHEYQKAVKVEESAFGRENPCLATLWRKLVCLAVVIRADTSHWSKDIDEMDRLDGPWLKQQYNSKAASVEGAEKTDNRDGRRRRSGGILPANVGRAIEQGDACYQAMDFAQAVGRYSHAVAIHKSRRPSSRSTSSSSRDRNRSGKDRSSRSRSRSVSKEVPHHGSKSPRRRGTRGETRPTNNPKSAEEKVDNEHAMQEIKKLLNDSKFAKKKRDGVVASTVLHSDSNQPRMEQRSMEAPSPPPSSSSSLPVHHQTVISTSTRRVKRNHSNSTSTRSSSMYQAIRNYVDPQRPKSDSHVTKLAKKVVRKTSKHIRKTLGGSSIHGGTANRPSKSTTKEDGDDEDDDAESLTEPSRPKSESYAYLASPPMTPLVNNTTAKLSDILKVSSPTTSSNHHRGSVEFYGEDEDEDDGHYFYQPSTSTTSHRRNSAIKPPTAGTVTRDGLEALINGCLEKSGLNQLVQKLEDSPTSEIQREETLTGDEAVTMTHMPGNIGCVGIAKSSILHCEFGQRTILNMSNTNMQKRLSDFRYLMQLVEKRVEEKGKWIAHPSIEQANEMFEAGSSFKLEGYLEPVNANVKECKISLGCFPTGDSYLNHG</sequence>
<feature type="compositionally biased region" description="Basic and acidic residues" evidence="1">
    <location>
        <begin position="435"/>
        <end position="458"/>
    </location>
</feature>
<evidence type="ECO:0000313" key="3">
    <source>
        <dbReference type="Proteomes" id="UP000693970"/>
    </source>
</evidence>
<evidence type="ECO:0000256" key="1">
    <source>
        <dbReference type="SAM" id="MobiDB-lite"/>
    </source>
</evidence>
<feature type="compositionally biased region" description="Basic residues" evidence="1">
    <location>
        <begin position="550"/>
        <end position="565"/>
    </location>
</feature>
<comment type="caution">
    <text evidence="2">The sequence shown here is derived from an EMBL/GenBank/DDBJ whole genome shotgun (WGS) entry which is preliminary data.</text>
</comment>